<gene>
    <name evidence="2" type="ORF">FOE78_04465</name>
</gene>
<evidence type="ECO:0000259" key="1">
    <source>
        <dbReference type="Pfam" id="PF12728"/>
    </source>
</evidence>
<dbReference type="KEGG" id="mik:FOE78_04465"/>
<dbReference type="Proteomes" id="UP000319263">
    <property type="component" value="Chromosome"/>
</dbReference>
<name>A0A516PWC6_9ACTN</name>
<dbReference type="OrthoDB" id="194758at2"/>
<protein>
    <submittedName>
        <fullName evidence="2">Helix-turn-helix domain-containing protein</fullName>
    </submittedName>
</protein>
<keyword evidence="3" id="KW-1185">Reference proteome</keyword>
<dbReference type="AlphaFoldDB" id="A0A516PWC6"/>
<dbReference type="RefSeq" id="WP_143985242.1">
    <property type="nucleotide sequence ID" value="NZ_CP041692.1"/>
</dbReference>
<reference evidence="2 3" key="1">
    <citation type="submission" date="2019-07" db="EMBL/GenBank/DDBJ databases">
        <title>Microlunatus dokdonensis sp. nov. isolated from the rhizospheric soil of the wild plant Elymus tsukushiensis.</title>
        <authorList>
            <person name="Ghim S.-Y."/>
            <person name="Hwang Y.-J."/>
            <person name="Son J.-S."/>
            <person name="Shin J.-H."/>
        </authorList>
    </citation>
    <scope>NUCLEOTIDE SEQUENCE [LARGE SCALE GENOMIC DNA]</scope>
    <source>
        <strain evidence="2 3">KUDC0627</strain>
    </source>
</reference>
<dbReference type="InterPro" id="IPR009061">
    <property type="entry name" value="DNA-bd_dom_put_sf"/>
</dbReference>
<proteinExistence type="predicted"/>
<dbReference type="EMBL" id="CP041692">
    <property type="protein sequence ID" value="QDP95261.1"/>
    <property type="molecule type" value="Genomic_DNA"/>
</dbReference>
<sequence length="88" mass="10021">MSQASAIPRIVEAKSLAPKRKRRIRPAADDKLTLAELCDELQVARSTFYDWRAKGNAPRCIKLPNGDLRVRRSDLEQWLSEHEEGSFG</sequence>
<dbReference type="Pfam" id="PF12728">
    <property type="entry name" value="HTH_17"/>
    <property type="match status" value="1"/>
</dbReference>
<dbReference type="SUPFAM" id="SSF46955">
    <property type="entry name" value="Putative DNA-binding domain"/>
    <property type="match status" value="1"/>
</dbReference>
<organism evidence="2 3">
    <name type="scientific">Microlunatus elymi</name>
    <dbReference type="NCBI Taxonomy" id="2596828"/>
    <lineage>
        <taxon>Bacteria</taxon>
        <taxon>Bacillati</taxon>
        <taxon>Actinomycetota</taxon>
        <taxon>Actinomycetes</taxon>
        <taxon>Propionibacteriales</taxon>
        <taxon>Propionibacteriaceae</taxon>
        <taxon>Microlunatus</taxon>
    </lineage>
</organism>
<feature type="domain" description="Helix-turn-helix" evidence="1">
    <location>
        <begin position="32"/>
        <end position="82"/>
    </location>
</feature>
<evidence type="ECO:0000313" key="3">
    <source>
        <dbReference type="Proteomes" id="UP000319263"/>
    </source>
</evidence>
<evidence type="ECO:0000313" key="2">
    <source>
        <dbReference type="EMBL" id="QDP95261.1"/>
    </source>
</evidence>
<dbReference type="InterPro" id="IPR041657">
    <property type="entry name" value="HTH_17"/>
</dbReference>
<accession>A0A516PWC6</accession>